<dbReference type="OrthoDB" id="9763453at2"/>
<keyword evidence="5 8" id="KW-0808">Transferase</keyword>
<evidence type="ECO:0000313" key="10">
    <source>
        <dbReference type="EMBL" id="SEI04790.1"/>
    </source>
</evidence>
<dbReference type="CDD" id="cd00609">
    <property type="entry name" value="AAT_like"/>
    <property type="match status" value="1"/>
</dbReference>
<gene>
    <name evidence="10" type="ORF">SAMN04488075_2459</name>
</gene>
<evidence type="ECO:0000256" key="4">
    <source>
        <dbReference type="ARBA" id="ARBA00022576"/>
    </source>
</evidence>
<evidence type="ECO:0000256" key="1">
    <source>
        <dbReference type="ARBA" id="ARBA00001933"/>
    </source>
</evidence>
<protein>
    <recommendedName>
        <fullName evidence="8">Aminotransferase</fullName>
        <ecNumber evidence="8">2.6.1.-</ecNumber>
    </recommendedName>
</protein>
<dbReference type="AlphaFoldDB" id="A0A1H6N3G8"/>
<dbReference type="GO" id="GO:0004069">
    <property type="term" value="F:L-aspartate:2-oxoglutarate aminotransferase activity"/>
    <property type="evidence" value="ECO:0007669"/>
    <property type="project" value="UniProtKB-EC"/>
</dbReference>
<dbReference type="Pfam" id="PF00155">
    <property type="entry name" value="Aminotran_1_2"/>
    <property type="match status" value="1"/>
</dbReference>
<organism evidence="10 11">
    <name type="scientific">Paracoccus alkenifer</name>
    <dbReference type="NCBI Taxonomy" id="65735"/>
    <lineage>
        <taxon>Bacteria</taxon>
        <taxon>Pseudomonadati</taxon>
        <taxon>Pseudomonadota</taxon>
        <taxon>Alphaproteobacteria</taxon>
        <taxon>Rhodobacterales</taxon>
        <taxon>Paracoccaceae</taxon>
        <taxon>Paracoccus</taxon>
    </lineage>
</organism>
<dbReference type="InterPro" id="IPR015422">
    <property type="entry name" value="PyrdxlP-dep_Trfase_small"/>
</dbReference>
<dbReference type="SUPFAM" id="SSF53383">
    <property type="entry name" value="PLP-dependent transferases"/>
    <property type="match status" value="1"/>
</dbReference>
<dbReference type="RefSeq" id="WP_090848377.1">
    <property type="nucleotide sequence ID" value="NZ_FNXG01000004.1"/>
</dbReference>
<dbReference type="GO" id="GO:0006520">
    <property type="term" value="P:amino acid metabolic process"/>
    <property type="evidence" value="ECO:0007669"/>
    <property type="project" value="InterPro"/>
</dbReference>
<dbReference type="InterPro" id="IPR004839">
    <property type="entry name" value="Aminotransferase_I/II_large"/>
</dbReference>
<comment type="catalytic activity">
    <reaction evidence="7">
        <text>L-aspartate + 2-oxoglutarate = oxaloacetate + L-glutamate</text>
        <dbReference type="Rhea" id="RHEA:21824"/>
        <dbReference type="ChEBI" id="CHEBI:16452"/>
        <dbReference type="ChEBI" id="CHEBI:16810"/>
        <dbReference type="ChEBI" id="CHEBI:29985"/>
        <dbReference type="ChEBI" id="CHEBI:29991"/>
        <dbReference type="EC" id="2.6.1.1"/>
    </reaction>
</comment>
<keyword evidence="11" id="KW-1185">Reference proteome</keyword>
<dbReference type="EC" id="2.6.1.-" evidence="8"/>
<dbReference type="InterPro" id="IPR004838">
    <property type="entry name" value="NHTrfase_class1_PyrdxlP-BS"/>
</dbReference>
<keyword evidence="6" id="KW-0663">Pyridoxal phosphate</keyword>
<dbReference type="PROSITE" id="PS00105">
    <property type="entry name" value="AA_TRANSFER_CLASS_1"/>
    <property type="match status" value="1"/>
</dbReference>
<dbReference type="EMBL" id="FNXG01000004">
    <property type="protein sequence ID" value="SEI04790.1"/>
    <property type="molecule type" value="Genomic_DNA"/>
</dbReference>
<evidence type="ECO:0000256" key="5">
    <source>
        <dbReference type="ARBA" id="ARBA00022679"/>
    </source>
</evidence>
<comment type="similarity">
    <text evidence="2 8">Belongs to the class-I pyridoxal-phosphate-dependent aminotransferase family.</text>
</comment>
<dbReference type="Proteomes" id="UP000199125">
    <property type="component" value="Unassembled WGS sequence"/>
</dbReference>
<dbReference type="InterPro" id="IPR015421">
    <property type="entry name" value="PyrdxlP-dep_Trfase_major"/>
</dbReference>
<dbReference type="PANTHER" id="PTHR46383:SF1">
    <property type="entry name" value="ASPARTATE AMINOTRANSFERASE"/>
    <property type="match status" value="1"/>
</dbReference>
<dbReference type="STRING" id="65735.SAMN04488075_2459"/>
<dbReference type="Gene3D" id="3.40.640.10">
    <property type="entry name" value="Type I PLP-dependent aspartate aminotransferase-like (Major domain)"/>
    <property type="match status" value="1"/>
</dbReference>
<evidence type="ECO:0000256" key="6">
    <source>
        <dbReference type="ARBA" id="ARBA00022898"/>
    </source>
</evidence>
<comment type="subunit">
    <text evidence="3">Homodimer.</text>
</comment>
<feature type="domain" description="Aminotransferase class I/classII large" evidence="9">
    <location>
        <begin position="32"/>
        <end position="392"/>
    </location>
</feature>
<comment type="cofactor">
    <cofactor evidence="1 8">
        <name>pyridoxal 5'-phosphate</name>
        <dbReference type="ChEBI" id="CHEBI:597326"/>
    </cofactor>
</comment>
<dbReference type="InterPro" id="IPR015424">
    <property type="entry name" value="PyrdxlP-dep_Trfase"/>
</dbReference>
<evidence type="ECO:0000256" key="2">
    <source>
        <dbReference type="ARBA" id="ARBA00007441"/>
    </source>
</evidence>
<evidence type="ECO:0000256" key="8">
    <source>
        <dbReference type="RuleBase" id="RU000481"/>
    </source>
</evidence>
<dbReference type="Gene3D" id="3.90.1150.10">
    <property type="entry name" value="Aspartate Aminotransferase, domain 1"/>
    <property type="match status" value="1"/>
</dbReference>
<evidence type="ECO:0000256" key="3">
    <source>
        <dbReference type="ARBA" id="ARBA00011738"/>
    </source>
</evidence>
<evidence type="ECO:0000256" key="7">
    <source>
        <dbReference type="ARBA" id="ARBA00049185"/>
    </source>
</evidence>
<proteinExistence type="inferred from homology"/>
<accession>A0A1H6N3G8</accession>
<evidence type="ECO:0000259" key="9">
    <source>
        <dbReference type="Pfam" id="PF00155"/>
    </source>
</evidence>
<sequence>MSFLSQTLARVKPSSTIAMTNLAREMAAEGRDIVSLSAGEPDFDTPLHIRETAKAAIDAGHTRYTAVDGIPELKQAVADKFRRENGLDYAPQQITVGTGGKQILYNALMATLNPGDEVIIPAPYWVSYPDMVTLGGGTPVIIAAGIDSGYRITPEQLESAITPRTKWVILNSPSNPTGAGYGETEMRGLTDVLLRHPHVWVLADDIYEHLVYDDFRFVTPAQVEPRLIERTLTMNGVSKAYAMTGWRIGYGAGPVELIRAMANVQSQSTSNPCSISQYAALAALTGPQDYITESRAVFQRRRDLVVAGLNQCEGIDCPVPQGAFYVYPSIARLIGRTTPEGTTITDDRSFAMELLNATGVAVVFGEAFGLSPHFRISYAASDAQLSDAIARIRGFCGSLRPEP</sequence>
<name>A0A1H6N3G8_9RHOB</name>
<evidence type="ECO:0000313" key="11">
    <source>
        <dbReference type="Proteomes" id="UP000199125"/>
    </source>
</evidence>
<dbReference type="InterPro" id="IPR050596">
    <property type="entry name" value="AspAT/PAT-like"/>
</dbReference>
<keyword evidence="4 8" id="KW-0032">Aminotransferase</keyword>
<dbReference type="FunFam" id="3.40.640.10:FF:000033">
    <property type="entry name" value="Aspartate aminotransferase"/>
    <property type="match status" value="1"/>
</dbReference>
<reference evidence="11" key="1">
    <citation type="submission" date="2016-10" db="EMBL/GenBank/DDBJ databases">
        <authorList>
            <person name="Varghese N."/>
            <person name="Submissions S."/>
        </authorList>
    </citation>
    <scope>NUCLEOTIDE SEQUENCE [LARGE SCALE GENOMIC DNA]</scope>
    <source>
        <strain evidence="11">DSM 11593</strain>
    </source>
</reference>
<dbReference type="PANTHER" id="PTHR46383">
    <property type="entry name" value="ASPARTATE AMINOTRANSFERASE"/>
    <property type="match status" value="1"/>
</dbReference>
<dbReference type="GO" id="GO:0030170">
    <property type="term" value="F:pyridoxal phosphate binding"/>
    <property type="evidence" value="ECO:0007669"/>
    <property type="project" value="InterPro"/>
</dbReference>